<evidence type="ECO:0000313" key="8">
    <source>
        <dbReference type="Proteomes" id="UP000008461"/>
    </source>
</evidence>
<feature type="transmembrane region" description="Helical" evidence="5">
    <location>
        <begin position="209"/>
        <end position="227"/>
    </location>
</feature>
<evidence type="ECO:0000259" key="6">
    <source>
        <dbReference type="Pfam" id="PF01694"/>
    </source>
</evidence>
<evidence type="ECO:0000256" key="3">
    <source>
        <dbReference type="ARBA" id="ARBA00022989"/>
    </source>
</evidence>
<keyword evidence="3 5" id="KW-1133">Transmembrane helix</keyword>
<dbReference type="InterPro" id="IPR022764">
    <property type="entry name" value="Peptidase_S54_rhomboid_dom"/>
</dbReference>
<feature type="transmembrane region" description="Helical" evidence="5">
    <location>
        <begin position="89"/>
        <end position="112"/>
    </location>
</feature>
<dbReference type="PANTHER" id="PTHR43731">
    <property type="entry name" value="RHOMBOID PROTEASE"/>
    <property type="match status" value="1"/>
</dbReference>
<sequence>MTKSGYSSPDDTAYFLVHSSPIVYQKIPFIHFFFHRTPKNISLHLFVKIGECVDLKQIKWYISTQNIQDMSSKVIQQRLYDSLSLPFKFVVLIWLIHFAQSILHLSLGSWGIYPRESFGLPGIITAPLIHADFPHLLSNTPPLFVLSAMVLFFYRSVAMSSITLIYLLTGAAVWTFGRPVFHIGASGVIYGLAAFVFFNGIFRRNLKSIALALIVGFYYGSMVYGIFPGQEGVSWESHLLGAVVGVFASFVYKNAIEKDEHRQIPSWENDPDYNQEKFFLDRDAFLKTKAERERETRDNGWFR</sequence>
<dbReference type="Gene3D" id="1.20.1540.10">
    <property type="entry name" value="Rhomboid-like"/>
    <property type="match status" value="1"/>
</dbReference>
<gene>
    <name evidence="7" type="ordered locus">Halhy_4157</name>
</gene>
<comment type="subcellular location">
    <subcellularLocation>
        <location evidence="1">Membrane</location>
        <topology evidence="1">Multi-pass membrane protein</topology>
    </subcellularLocation>
</comment>
<feature type="transmembrane region" description="Helical" evidence="5">
    <location>
        <begin position="144"/>
        <end position="168"/>
    </location>
</feature>
<dbReference type="GO" id="GO:0004252">
    <property type="term" value="F:serine-type endopeptidase activity"/>
    <property type="evidence" value="ECO:0007669"/>
    <property type="project" value="InterPro"/>
</dbReference>
<dbReference type="AlphaFoldDB" id="F4L4K2"/>
<dbReference type="HOGENOM" id="CLU_067823_1_0_10"/>
<dbReference type="GO" id="GO:0016020">
    <property type="term" value="C:membrane"/>
    <property type="evidence" value="ECO:0007669"/>
    <property type="project" value="UniProtKB-SubCell"/>
</dbReference>
<feature type="transmembrane region" description="Helical" evidence="5">
    <location>
        <begin position="180"/>
        <end position="202"/>
    </location>
</feature>
<evidence type="ECO:0000256" key="2">
    <source>
        <dbReference type="ARBA" id="ARBA00022692"/>
    </source>
</evidence>
<name>F4L4K2_HALH1</name>
<evidence type="ECO:0000256" key="5">
    <source>
        <dbReference type="SAM" id="Phobius"/>
    </source>
</evidence>
<proteinExistence type="predicted"/>
<evidence type="ECO:0000256" key="1">
    <source>
        <dbReference type="ARBA" id="ARBA00004141"/>
    </source>
</evidence>
<reference key="2">
    <citation type="submission" date="2011-04" db="EMBL/GenBank/DDBJ databases">
        <title>Complete sequence of chromosome of Haliscomenobacter hydrossis DSM 1100.</title>
        <authorList>
            <consortium name="US DOE Joint Genome Institute (JGI-PGF)"/>
            <person name="Lucas S."/>
            <person name="Han J."/>
            <person name="Lapidus A."/>
            <person name="Bruce D."/>
            <person name="Goodwin L."/>
            <person name="Pitluck S."/>
            <person name="Peters L."/>
            <person name="Kyrpides N."/>
            <person name="Mavromatis K."/>
            <person name="Ivanova N."/>
            <person name="Ovchinnikova G."/>
            <person name="Pagani I."/>
            <person name="Daligault H."/>
            <person name="Detter J.C."/>
            <person name="Han C."/>
            <person name="Land M."/>
            <person name="Hauser L."/>
            <person name="Markowitz V."/>
            <person name="Cheng J.-F."/>
            <person name="Hugenholtz P."/>
            <person name="Woyke T."/>
            <person name="Wu D."/>
            <person name="Verbarg S."/>
            <person name="Frueling A."/>
            <person name="Brambilla E."/>
            <person name="Klenk H.-P."/>
            <person name="Eisen J.A."/>
        </authorList>
    </citation>
    <scope>NUCLEOTIDE SEQUENCE</scope>
    <source>
        <strain>DSM 1100</strain>
    </source>
</reference>
<protein>
    <submittedName>
        <fullName evidence="7">Rhomboid family protein</fullName>
    </submittedName>
</protein>
<organism evidence="7 8">
    <name type="scientific">Haliscomenobacter hydrossis (strain ATCC 27775 / DSM 1100 / LMG 10767 / O)</name>
    <dbReference type="NCBI Taxonomy" id="760192"/>
    <lineage>
        <taxon>Bacteria</taxon>
        <taxon>Pseudomonadati</taxon>
        <taxon>Bacteroidota</taxon>
        <taxon>Saprospiria</taxon>
        <taxon>Saprospirales</taxon>
        <taxon>Haliscomenobacteraceae</taxon>
        <taxon>Haliscomenobacter</taxon>
    </lineage>
</organism>
<dbReference type="InterPro" id="IPR050925">
    <property type="entry name" value="Rhomboid_protease_S54"/>
</dbReference>
<dbReference type="PANTHER" id="PTHR43731:SF9">
    <property type="entry name" value="SLR1461 PROTEIN"/>
    <property type="match status" value="1"/>
</dbReference>
<dbReference type="Proteomes" id="UP000008461">
    <property type="component" value="Chromosome"/>
</dbReference>
<accession>F4L4K2</accession>
<keyword evidence="4 5" id="KW-0472">Membrane</keyword>
<dbReference type="InterPro" id="IPR035952">
    <property type="entry name" value="Rhomboid-like_sf"/>
</dbReference>
<reference evidence="7 8" key="1">
    <citation type="journal article" date="2011" name="Stand. Genomic Sci.">
        <title>Complete genome sequence of Haliscomenobacter hydrossis type strain (O).</title>
        <authorList>
            <consortium name="US DOE Joint Genome Institute (JGI-PGF)"/>
            <person name="Daligault H."/>
            <person name="Lapidus A."/>
            <person name="Zeytun A."/>
            <person name="Nolan M."/>
            <person name="Lucas S."/>
            <person name="Del Rio T.G."/>
            <person name="Tice H."/>
            <person name="Cheng J.F."/>
            <person name="Tapia R."/>
            <person name="Han C."/>
            <person name="Goodwin L."/>
            <person name="Pitluck S."/>
            <person name="Liolios K."/>
            <person name="Pagani I."/>
            <person name="Ivanova N."/>
            <person name="Huntemann M."/>
            <person name="Mavromatis K."/>
            <person name="Mikhailova N."/>
            <person name="Pati A."/>
            <person name="Chen A."/>
            <person name="Palaniappan K."/>
            <person name="Land M."/>
            <person name="Hauser L."/>
            <person name="Brambilla E.M."/>
            <person name="Rohde M."/>
            <person name="Verbarg S."/>
            <person name="Goker M."/>
            <person name="Bristow J."/>
            <person name="Eisen J.A."/>
            <person name="Markowitz V."/>
            <person name="Hugenholtz P."/>
            <person name="Kyrpides N.C."/>
            <person name="Klenk H.P."/>
            <person name="Woyke T."/>
        </authorList>
    </citation>
    <scope>NUCLEOTIDE SEQUENCE [LARGE SCALE GENOMIC DNA]</scope>
    <source>
        <strain evidence="8">ATCC 27775 / DSM 1100 / LMG 10767 / O</strain>
    </source>
</reference>
<evidence type="ECO:0000313" key="7">
    <source>
        <dbReference type="EMBL" id="AEE52003.1"/>
    </source>
</evidence>
<keyword evidence="8" id="KW-1185">Reference proteome</keyword>
<dbReference type="KEGG" id="hhy:Halhy_4157"/>
<dbReference type="SUPFAM" id="SSF144091">
    <property type="entry name" value="Rhomboid-like"/>
    <property type="match status" value="1"/>
</dbReference>
<dbReference type="EMBL" id="CP002691">
    <property type="protein sequence ID" value="AEE52003.1"/>
    <property type="molecule type" value="Genomic_DNA"/>
</dbReference>
<dbReference type="MEROPS" id="S54.029"/>
<keyword evidence="2 5" id="KW-0812">Transmembrane</keyword>
<feature type="transmembrane region" description="Helical" evidence="5">
    <location>
        <begin position="233"/>
        <end position="252"/>
    </location>
</feature>
<evidence type="ECO:0000256" key="4">
    <source>
        <dbReference type="ARBA" id="ARBA00023136"/>
    </source>
</evidence>
<dbReference type="Pfam" id="PF01694">
    <property type="entry name" value="Rhomboid"/>
    <property type="match status" value="1"/>
</dbReference>
<feature type="domain" description="Peptidase S54 rhomboid" evidence="6">
    <location>
        <begin position="123"/>
        <end position="252"/>
    </location>
</feature>
<dbReference type="eggNOG" id="COG0705">
    <property type="taxonomic scope" value="Bacteria"/>
</dbReference>
<dbReference type="STRING" id="760192.Halhy_4157"/>